<comment type="caution">
    <text evidence="2">The sequence shown here is derived from an EMBL/GenBank/DDBJ whole genome shotgun (WGS) entry which is preliminary data.</text>
</comment>
<dbReference type="Proteomes" id="UP000287033">
    <property type="component" value="Unassembled WGS sequence"/>
</dbReference>
<name>A0A401SE64_CHIPU</name>
<dbReference type="EMBL" id="BEZZ01000216">
    <property type="protein sequence ID" value="GCC28722.1"/>
    <property type="molecule type" value="Genomic_DNA"/>
</dbReference>
<gene>
    <name evidence="2" type="ORF">chiPu_0007156</name>
</gene>
<evidence type="ECO:0000313" key="2">
    <source>
        <dbReference type="EMBL" id="GCC28722.1"/>
    </source>
</evidence>
<proteinExistence type="predicted"/>
<protein>
    <submittedName>
        <fullName evidence="2">Uncharacterized protein</fullName>
    </submittedName>
</protein>
<evidence type="ECO:0000256" key="1">
    <source>
        <dbReference type="SAM" id="MobiDB-lite"/>
    </source>
</evidence>
<keyword evidence="3" id="KW-1185">Reference proteome</keyword>
<organism evidence="2 3">
    <name type="scientific">Chiloscyllium punctatum</name>
    <name type="common">Brownbanded bambooshark</name>
    <name type="synonym">Hemiscyllium punctatum</name>
    <dbReference type="NCBI Taxonomy" id="137246"/>
    <lineage>
        <taxon>Eukaryota</taxon>
        <taxon>Metazoa</taxon>
        <taxon>Chordata</taxon>
        <taxon>Craniata</taxon>
        <taxon>Vertebrata</taxon>
        <taxon>Chondrichthyes</taxon>
        <taxon>Elasmobranchii</taxon>
        <taxon>Galeomorphii</taxon>
        <taxon>Galeoidea</taxon>
        <taxon>Orectolobiformes</taxon>
        <taxon>Hemiscylliidae</taxon>
        <taxon>Chiloscyllium</taxon>
    </lineage>
</organism>
<reference evidence="2 3" key="1">
    <citation type="journal article" date="2018" name="Nat. Ecol. Evol.">
        <title>Shark genomes provide insights into elasmobranch evolution and the origin of vertebrates.</title>
        <authorList>
            <person name="Hara Y"/>
            <person name="Yamaguchi K"/>
            <person name="Onimaru K"/>
            <person name="Kadota M"/>
            <person name="Koyanagi M"/>
            <person name="Keeley SD"/>
            <person name="Tatsumi K"/>
            <person name="Tanaka K"/>
            <person name="Motone F"/>
            <person name="Kageyama Y"/>
            <person name="Nozu R"/>
            <person name="Adachi N"/>
            <person name="Nishimura O"/>
            <person name="Nakagawa R"/>
            <person name="Tanegashima C"/>
            <person name="Kiyatake I"/>
            <person name="Matsumoto R"/>
            <person name="Murakumo K"/>
            <person name="Nishida K"/>
            <person name="Terakita A"/>
            <person name="Kuratani S"/>
            <person name="Sato K"/>
            <person name="Hyodo S Kuraku.S."/>
        </authorList>
    </citation>
    <scope>NUCLEOTIDE SEQUENCE [LARGE SCALE GENOMIC DNA]</scope>
</reference>
<sequence>MAKQHCRACSSCQTNRRTNEHKSMQTHPSFLQSPATGNIPLFTYVKTKNKVVAPTSKAAAVDTDKVWMKQQLLESEINTSTH</sequence>
<evidence type="ECO:0000313" key="3">
    <source>
        <dbReference type="Proteomes" id="UP000287033"/>
    </source>
</evidence>
<dbReference type="AlphaFoldDB" id="A0A401SE64"/>
<feature type="region of interest" description="Disordered" evidence="1">
    <location>
        <begin position="1"/>
        <end position="32"/>
    </location>
</feature>
<accession>A0A401SE64</accession>